<dbReference type="RefSeq" id="WP_378299708.1">
    <property type="nucleotide sequence ID" value="NZ_JBHTJA010000032.1"/>
</dbReference>
<sequence>MLDHVHEVQGAPVEDGALALREGEEPFDQPGDYAETVLYDVFVRSFSWSRSGYPHPWTESFYHFPSASRPDADFPLIGGGTSSGAARRYEHGPAGTRVVEPYAAPLRWYQRNVRVPGTVLGLVTAAGAAGLLRRRTRSLDAGLLWTTGFALLAIPPASTDFDYRYLLPATPLLCTAAVLAWRPRAGHGGPGTPGRTPVPGVRGTRSGRGSVRPGA</sequence>
<organism evidence="2 3">
    <name type="scientific">Actinomadura sediminis</name>
    <dbReference type="NCBI Taxonomy" id="1038904"/>
    <lineage>
        <taxon>Bacteria</taxon>
        <taxon>Bacillati</taxon>
        <taxon>Actinomycetota</taxon>
        <taxon>Actinomycetes</taxon>
        <taxon>Streptosporangiales</taxon>
        <taxon>Thermomonosporaceae</taxon>
        <taxon>Actinomadura</taxon>
    </lineage>
</organism>
<keyword evidence="3" id="KW-1185">Reference proteome</keyword>
<evidence type="ECO:0000313" key="3">
    <source>
        <dbReference type="Proteomes" id="UP001596972"/>
    </source>
</evidence>
<comment type="caution">
    <text evidence="2">The sequence shown here is derived from an EMBL/GenBank/DDBJ whole genome shotgun (WGS) entry which is preliminary data.</text>
</comment>
<accession>A0ABW3EUB2</accession>
<dbReference type="EMBL" id="JBHTJA010000032">
    <property type="protein sequence ID" value="MFD0902174.1"/>
    <property type="molecule type" value="Genomic_DNA"/>
</dbReference>
<protein>
    <submittedName>
        <fullName evidence="2">Uncharacterized protein</fullName>
    </submittedName>
</protein>
<gene>
    <name evidence="2" type="ORF">ACFQ11_17375</name>
</gene>
<feature type="compositionally biased region" description="Low complexity" evidence="1">
    <location>
        <begin position="193"/>
        <end position="215"/>
    </location>
</feature>
<dbReference type="Proteomes" id="UP001596972">
    <property type="component" value="Unassembled WGS sequence"/>
</dbReference>
<evidence type="ECO:0000313" key="2">
    <source>
        <dbReference type="EMBL" id="MFD0902174.1"/>
    </source>
</evidence>
<evidence type="ECO:0000256" key="1">
    <source>
        <dbReference type="SAM" id="MobiDB-lite"/>
    </source>
</evidence>
<proteinExistence type="predicted"/>
<reference evidence="3" key="1">
    <citation type="journal article" date="2019" name="Int. J. Syst. Evol. Microbiol.">
        <title>The Global Catalogue of Microorganisms (GCM) 10K type strain sequencing project: providing services to taxonomists for standard genome sequencing and annotation.</title>
        <authorList>
            <consortium name="The Broad Institute Genomics Platform"/>
            <consortium name="The Broad Institute Genome Sequencing Center for Infectious Disease"/>
            <person name="Wu L."/>
            <person name="Ma J."/>
        </authorList>
    </citation>
    <scope>NUCLEOTIDE SEQUENCE [LARGE SCALE GENOMIC DNA]</scope>
    <source>
        <strain evidence="3">JCM 31202</strain>
    </source>
</reference>
<name>A0ABW3EUB2_9ACTN</name>
<feature type="region of interest" description="Disordered" evidence="1">
    <location>
        <begin position="185"/>
        <end position="215"/>
    </location>
</feature>